<dbReference type="SUPFAM" id="SSF52540">
    <property type="entry name" value="P-loop containing nucleoside triphosphate hydrolases"/>
    <property type="match status" value="1"/>
</dbReference>
<gene>
    <name evidence="1" type="ORF">LCGC14_0527750</name>
</gene>
<dbReference type="InterPro" id="IPR027417">
    <property type="entry name" value="P-loop_NTPase"/>
</dbReference>
<name>A0A0F9RWR1_9ZZZZ</name>
<sequence length="383" mass="42918">MKKVLIMGAAGRDFHNFNVYFRDKEEYRVVAFTATQIPDIEDRKYPSALAGKFYPDGIPIYPEEELSSLIGKNEISEVFFAYSDVSHEYIMHKASQVLAEGASFTLLGPQETMIKSNLPLISICAVRTGCGKSQTSRKIALILKEKGRRVVIIRHPMPYGDLVKQKVQRFATYEDMIKHECTIEEMEEYETHIKEGIVVYAGVDYGAILEEAEKEADIILWDGGNNDFSFYKADLEIVVVDPHRPGHELRYHPGETNFRRAQVLVINKIDSAEKEKLADLLQNIKEFNSEATIIRANSKIIVPEGKDIAGKTVLVIEDGPTLTHGEMPYGAGLLAAEKYGASKIVDPRPFAVGSIKAAYQKFTHLDKILPALGYGKKQMAELT</sequence>
<protein>
    <recommendedName>
        <fullName evidence="2">CobW/HypB/UreG nucleotide-binding domain-containing protein</fullName>
    </recommendedName>
</protein>
<dbReference type="Gene3D" id="3.40.50.300">
    <property type="entry name" value="P-loop containing nucleotide triphosphate hydrolases"/>
    <property type="match status" value="1"/>
</dbReference>
<proteinExistence type="predicted"/>
<comment type="caution">
    <text evidence="1">The sequence shown here is derived from an EMBL/GenBank/DDBJ whole genome shotgun (WGS) entry which is preliminary data.</text>
</comment>
<organism evidence="1">
    <name type="scientific">marine sediment metagenome</name>
    <dbReference type="NCBI Taxonomy" id="412755"/>
    <lineage>
        <taxon>unclassified sequences</taxon>
        <taxon>metagenomes</taxon>
        <taxon>ecological metagenomes</taxon>
    </lineage>
</organism>
<dbReference type="AlphaFoldDB" id="A0A0F9RWR1"/>
<dbReference type="PANTHER" id="PTHR42869">
    <property type="entry name" value="SLL0572 PROTEIN"/>
    <property type="match status" value="1"/>
</dbReference>
<evidence type="ECO:0000313" key="1">
    <source>
        <dbReference type="EMBL" id="KKN60835.1"/>
    </source>
</evidence>
<evidence type="ECO:0008006" key="2">
    <source>
        <dbReference type="Google" id="ProtNLM"/>
    </source>
</evidence>
<dbReference type="PANTHER" id="PTHR42869:SF1">
    <property type="entry name" value="SLL0572 PROTEIN"/>
    <property type="match status" value="1"/>
</dbReference>
<dbReference type="InterPro" id="IPR053199">
    <property type="entry name" value="cDPG_synthetase-like"/>
</dbReference>
<dbReference type="EMBL" id="LAZR01000680">
    <property type="protein sequence ID" value="KKN60835.1"/>
    <property type="molecule type" value="Genomic_DNA"/>
</dbReference>
<accession>A0A0F9RWR1</accession>
<feature type="non-terminal residue" evidence="1">
    <location>
        <position position="383"/>
    </location>
</feature>
<reference evidence="1" key="1">
    <citation type="journal article" date="2015" name="Nature">
        <title>Complex archaea that bridge the gap between prokaryotes and eukaryotes.</title>
        <authorList>
            <person name="Spang A."/>
            <person name="Saw J.H."/>
            <person name="Jorgensen S.L."/>
            <person name="Zaremba-Niedzwiedzka K."/>
            <person name="Martijn J."/>
            <person name="Lind A.E."/>
            <person name="van Eijk R."/>
            <person name="Schleper C."/>
            <person name="Guy L."/>
            <person name="Ettema T.J."/>
        </authorList>
    </citation>
    <scope>NUCLEOTIDE SEQUENCE</scope>
</reference>